<name>A0A420W7N8_9BACT</name>
<dbReference type="GO" id="GO:0045892">
    <property type="term" value="P:negative regulation of DNA-templated transcription"/>
    <property type="evidence" value="ECO:0007669"/>
    <property type="project" value="UniProtKB-UniRule"/>
</dbReference>
<dbReference type="HAMAP" id="MF_00081">
    <property type="entry name" value="HrcA"/>
    <property type="match status" value="1"/>
</dbReference>
<feature type="domain" description="Heat-inducible transcription repressor HrcA C-terminal" evidence="7">
    <location>
        <begin position="109"/>
        <end position="324"/>
    </location>
</feature>
<evidence type="ECO:0000256" key="4">
    <source>
        <dbReference type="ARBA" id="ARBA00023163"/>
    </source>
</evidence>
<dbReference type="RefSeq" id="WP_121169544.1">
    <property type="nucleotide sequence ID" value="NZ_RBIE01000001.1"/>
</dbReference>
<dbReference type="EMBL" id="RBIE01000001">
    <property type="protein sequence ID" value="RKQ63314.1"/>
    <property type="molecule type" value="Genomic_DNA"/>
</dbReference>
<evidence type="ECO:0000259" key="7">
    <source>
        <dbReference type="Pfam" id="PF01628"/>
    </source>
</evidence>
<dbReference type="Gene3D" id="3.30.390.60">
    <property type="entry name" value="Heat-inducible transcription repressor hrca homolog, domain 3"/>
    <property type="match status" value="1"/>
</dbReference>
<evidence type="ECO:0000256" key="3">
    <source>
        <dbReference type="ARBA" id="ARBA00023016"/>
    </source>
</evidence>
<accession>A0A420W7N8</accession>
<dbReference type="Proteomes" id="UP000280881">
    <property type="component" value="Unassembled WGS sequence"/>
</dbReference>
<keyword evidence="1 5" id="KW-0678">Repressor</keyword>
<comment type="function">
    <text evidence="5">Negative regulator of class I heat shock genes (grpE-dnaK-dnaJ and groELS operons). Prevents heat-shock induction of these operons.</text>
</comment>
<organism evidence="8 9">
    <name type="scientific">Thermovibrio guaymasensis</name>
    <dbReference type="NCBI Taxonomy" id="240167"/>
    <lineage>
        <taxon>Bacteria</taxon>
        <taxon>Pseudomonadati</taxon>
        <taxon>Aquificota</taxon>
        <taxon>Aquificia</taxon>
        <taxon>Desulfurobacteriales</taxon>
        <taxon>Desulfurobacteriaceae</taxon>
        <taxon>Thermovibrio</taxon>
    </lineage>
</organism>
<proteinExistence type="inferred from homology"/>
<keyword evidence="9" id="KW-1185">Reference proteome</keyword>
<dbReference type="PIRSF" id="PIRSF005485">
    <property type="entry name" value="HrcA"/>
    <property type="match status" value="1"/>
</dbReference>
<dbReference type="InterPro" id="IPR002571">
    <property type="entry name" value="HrcA"/>
</dbReference>
<evidence type="ECO:0000313" key="9">
    <source>
        <dbReference type="Proteomes" id="UP000280881"/>
    </source>
</evidence>
<comment type="caution">
    <text evidence="8">The sequence shown here is derived from an EMBL/GenBank/DDBJ whole genome shotgun (WGS) entry which is preliminary data.</text>
</comment>
<evidence type="ECO:0000256" key="6">
    <source>
        <dbReference type="SAM" id="Coils"/>
    </source>
</evidence>
<keyword evidence="2 5" id="KW-0805">Transcription regulation</keyword>
<evidence type="ECO:0000313" key="8">
    <source>
        <dbReference type="EMBL" id="RKQ63314.1"/>
    </source>
</evidence>
<dbReference type="Gene3D" id="1.10.10.10">
    <property type="entry name" value="Winged helix-like DNA-binding domain superfamily/Winged helix DNA-binding domain"/>
    <property type="match status" value="1"/>
</dbReference>
<dbReference type="PANTHER" id="PTHR34824:SF1">
    <property type="entry name" value="HEAT-INDUCIBLE TRANSCRIPTION REPRESSOR HRCA"/>
    <property type="match status" value="1"/>
</dbReference>
<dbReference type="InterPro" id="IPR036388">
    <property type="entry name" value="WH-like_DNA-bd_sf"/>
</dbReference>
<comment type="similarity">
    <text evidence="5">Belongs to the HrcA family.</text>
</comment>
<feature type="coiled-coil region" evidence="6">
    <location>
        <begin position="189"/>
        <end position="216"/>
    </location>
</feature>
<dbReference type="SUPFAM" id="SSF55781">
    <property type="entry name" value="GAF domain-like"/>
    <property type="match status" value="1"/>
</dbReference>
<dbReference type="InterPro" id="IPR021153">
    <property type="entry name" value="HrcA_C"/>
</dbReference>
<dbReference type="InterPro" id="IPR029016">
    <property type="entry name" value="GAF-like_dom_sf"/>
</dbReference>
<dbReference type="InterPro" id="IPR036390">
    <property type="entry name" value="WH_DNA-bd_sf"/>
</dbReference>
<keyword evidence="6" id="KW-0175">Coiled coil</keyword>
<dbReference type="OrthoDB" id="9783139at2"/>
<dbReference type="AlphaFoldDB" id="A0A420W7N8"/>
<dbReference type="GO" id="GO:0003677">
    <property type="term" value="F:DNA binding"/>
    <property type="evidence" value="ECO:0007669"/>
    <property type="project" value="InterPro"/>
</dbReference>
<dbReference type="PANTHER" id="PTHR34824">
    <property type="entry name" value="HEAT-INDUCIBLE TRANSCRIPTION REPRESSOR HRCA"/>
    <property type="match status" value="1"/>
</dbReference>
<evidence type="ECO:0000256" key="1">
    <source>
        <dbReference type="ARBA" id="ARBA00022491"/>
    </source>
</evidence>
<keyword evidence="4 5" id="KW-0804">Transcription</keyword>
<dbReference type="Gene3D" id="3.30.450.40">
    <property type="match status" value="1"/>
</dbReference>
<sequence length="341" mass="38891">MKEKLSERERDILLKITELYIKEGEPVGSRTLQKTYGLPFSPATIRNVMADLEDKGYLYQPHTSAGRVPTDEGLKVYINSLFFALGSRDETLVGRLIDYLQSERVLDRDEILSRVLDFLQSLTGYVGFGINLVENLTVESITLVKVSSDRVLMVINFKPDYVLHKVIRASIPEGELQRLSRTLTQKFRGKSLNEVKKELVEEIDTLRREITEISFKLNTEILKSLNEVNHLEIHGTANLVDIVSDDVKKMKEILEILEEKTLFLEILKKFLGERRDISVILGSETNIEPFSTFSFVLGKYRVGFRNSGVVGIIGPKRMDYSQVIPIVENVARALSIILEKR</sequence>
<keyword evidence="3 5" id="KW-0346">Stress response</keyword>
<protein>
    <recommendedName>
        <fullName evidence="5">Heat-inducible transcription repressor HrcA</fullName>
    </recommendedName>
</protein>
<dbReference type="Pfam" id="PF01628">
    <property type="entry name" value="HrcA"/>
    <property type="match status" value="1"/>
</dbReference>
<dbReference type="SUPFAM" id="SSF46785">
    <property type="entry name" value="Winged helix' DNA-binding domain"/>
    <property type="match status" value="1"/>
</dbReference>
<gene>
    <name evidence="5" type="primary">hrcA</name>
    <name evidence="8" type="ORF">C7457_0181</name>
</gene>
<evidence type="ECO:0000256" key="2">
    <source>
        <dbReference type="ARBA" id="ARBA00023015"/>
    </source>
</evidence>
<evidence type="ECO:0000256" key="5">
    <source>
        <dbReference type="HAMAP-Rule" id="MF_00081"/>
    </source>
</evidence>
<dbReference type="NCBIfam" id="TIGR00331">
    <property type="entry name" value="hrcA"/>
    <property type="match status" value="1"/>
</dbReference>
<dbReference type="InterPro" id="IPR023120">
    <property type="entry name" value="WHTH_transcript_rep_HrcA_IDD"/>
</dbReference>
<reference evidence="8 9" key="1">
    <citation type="submission" date="2018-10" db="EMBL/GenBank/DDBJ databases">
        <title>Genomic Encyclopedia of Type Strains, Phase IV (KMG-IV): sequencing the most valuable type-strain genomes for metagenomic binning, comparative biology and taxonomic classification.</title>
        <authorList>
            <person name="Goeker M."/>
        </authorList>
    </citation>
    <scope>NUCLEOTIDE SEQUENCE [LARGE SCALE GENOMIC DNA]</scope>
    <source>
        <strain evidence="8 9">DSM 15521</strain>
    </source>
</reference>